<dbReference type="SUPFAM" id="SSF55785">
    <property type="entry name" value="PYP-like sensor domain (PAS domain)"/>
    <property type="match status" value="1"/>
</dbReference>
<dbReference type="RefSeq" id="WP_234824827.1">
    <property type="nucleotide sequence ID" value="NZ_CP017757.2"/>
</dbReference>
<dbReference type="Pfam" id="PF00672">
    <property type="entry name" value="HAMP"/>
    <property type="match status" value="1"/>
</dbReference>
<dbReference type="SMART" id="SM00304">
    <property type="entry name" value="HAMP"/>
    <property type="match status" value="1"/>
</dbReference>
<dbReference type="CDD" id="cd06225">
    <property type="entry name" value="HAMP"/>
    <property type="match status" value="1"/>
</dbReference>
<dbReference type="GO" id="GO:0003824">
    <property type="term" value="F:catalytic activity"/>
    <property type="evidence" value="ECO:0007669"/>
    <property type="project" value="UniProtKB-ARBA"/>
</dbReference>
<dbReference type="Pfam" id="PF02743">
    <property type="entry name" value="dCache_1"/>
    <property type="match status" value="1"/>
</dbReference>
<dbReference type="Gene3D" id="3.30.70.270">
    <property type="match status" value="1"/>
</dbReference>
<dbReference type="PROSITE" id="PS50885">
    <property type="entry name" value="HAMP"/>
    <property type="match status" value="1"/>
</dbReference>
<keyword evidence="5 7" id="KW-0472">Membrane</keyword>
<evidence type="ECO:0000313" key="12">
    <source>
        <dbReference type="Proteomes" id="UP000189627"/>
    </source>
</evidence>
<evidence type="ECO:0000256" key="3">
    <source>
        <dbReference type="ARBA" id="ARBA00022692"/>
    </source>
</evidence>
<dbReference type="EMBL" id="CP017757">
    <property type="protein sequence ID" value="AQV94875.1"/>
    <property type="molecule type" value="Genomic_DNA"/>
</dbReference>
<comment type="subcellular location">
    <subcellularLocation>
        <location evidence="1">Cell membrane</location>
        <topology evidence="1">Multi-pass membrane protein</topology>
    </subcellularLocation>
</comment>
<dbReference type="InterPro" id="IPR043128">
    <property type="entry name" value="Rev_trsase/Diguanyl_cyclase"/>
</dbReference>
<evidence type="ECO:0000256" key="2">
    <source>
        <dbReference type="ARBA" id="ARBA00022475"/>
    </source>
</evidence>
<dbReference type="InterPro" id="IPR052155">
    <property type="entry name" value="Biofilm_reg_signaling"/>
</dbReference>
<dbReference type="SUPFAM" id="SSF55073">
    <property type="entry name" value="Nucleotide cyclase"/>
    <property type="match status" value="1"/>
</dbReference>
<dbReference type="InterPro" id="IPR029787">
    <property type="entry name" value="Nucleotide_cyclase"/>
</dbReference>
<dbReference type="SMART" id="SM00091">
    <property type="entry name" value="PAS"/>
    <property type="match status" value="1"/>
</dbReference>
<dbReference type="CDD" id="cd00130">
    <property type="entry name" value="PAS"/>
    <property type="match status" value="1"/>
</dbReference>
<gene>
    <name evidence="11" type="ORF">BJN34_13395</name>
</gene>
<evidence type="ECO:0000259" key="10">
    <source>
        <dbReference type="PROSITE" id="PS50887"/>
    </source>
</evidence>
<dbReference type="InterPro" id="IPR035965">
    <property type="entry name" value="PAS-like_dom_sf"/>
</dbReference>
<keyword evidence="2" id="KW-1003">Cell membrane</keyword>
<dbReference type="GO" id="GO:0005886">
    <property type="term" value="C:plasma membrane"/>
    <property type="evidence" value="ECO:0007669"/>
    <property type="project" value="UniProtKB-SubCell"/>
</dbReference>
<feature type="coiled-coil region" evidence="6">
    <location>
        <begin position="348"/>
        <end position="375"/>
    </location>
</feature>
<feature type="transmembrane region" description="Helical" evidence="7">
    <location>
        <begin position="281"/>
        <end position="299"/>
    </location>
</feature>
<dbReference type="Pfam" id="PF00990">
    <property type="entry name" value="GGDEF"/>
    <property type="match status" value="1"/>
</dbReference>
<dbReference type="InterPro" id="IPR000160">
    <property type="entry name" value="GGDEF_dom"/>
</dbReference>
<organism evidence="11 12">
    <name type="scientific">Cupriavidus necator</name>
    <name type="common">Alcaligenes eutrophus</name>
    <name type="synonym">Ralstonia eutropha</name>
    <dbReference type="NCBI Taxonomy" id="106590"/>
    <lineage>
        <taxon>Bacteria</taxon>
        <taxon>Pseudomonadati</taxon>
        <taxon>Pseudomonadota</taxon>
        <taxon>Betaproteobacteria</taxon>
        <taxon>Burkholderiales</taxon>
        <taxon>Burkholderiaceae</taxon>
        <taxon>Cupriavidus</taxon>
    </lineage>
</organism>
<evidence type="ECO:0000259" key="8">
    <source>
        <dbReference type="PROSITE" id="PS50112"/>
    </source>
</evidence>
<name>A0A1U9URW1_CUPNE</name>
<keyword evidence="6" id="KW-0175">Coiled coil</keyword>
<dbReference type="NCBIfam" id="TIGR00254">
    <property type="entry name" value="GGDEF"/>
    <property type="match status" value="1"/>
</dbReference>
<sequence length="670" mass="72876">MQHSLKYRMAFATAGVVTLIIVLRAFYAQYYAYDGLKTLLQAQQDTLVKMVAEELDEKLQSRAAVLRRVARQFSPMLAAKPADLRRAAESLVEIPETFNAVFLAAPDGQLVFSTAVPDGVRLRLDDRDYFHDILRGQAFAVSDLIQGKQTNAPGVVLAVPMLGPGGELRGVVGGVLNLADSNFLRELAHSRLGTTGIFCLVSGGSNPRYAMHPDVARVLTPARAIGEACGADQAPAPLEVLTPTQPVVARYLLESNGWEVVAVLPAAEAYAPLVAVRKRTLVLGAITMLIAAALMWLVMRRLLEPLQRLHRAVRQIGTNPAAVADLPLGRADEIGELGVTFAEVVAQLSEREAALKAAKDRAAASEKRIEAIANHVPDFVSFIDMHQRYVFVNQAYAQRYGVPAQQIVGLSLRELWGTQEYLACHPYLEQARAGRAVTFTRESPDGTECIEITYQPAWNDTQDTVIGLHMFGRNVTHEREKLRSLEAQTISDYLTGLLNRKGFDRRLAESMARASAGGRPLALLLVDLDDFKGVNDNFGHPVGDQLLVAFAQRLRACVRKGDAVARIGGDEFAVILDGVADRNAMASVANTIVQAARMPFVIDGHTVAASASVGSAIHDARHAMTVSELFMHADMALYEAKRHGKARYVVQAGVTAEPYPEATDLTTQES</sequence>
<evidence type="ECO:0000256" key="4">
    <source>
        <dbReference type="ARBA" id="ARBA00022989"/>
    </source>
</evidence>
<protein>
    <submittedName>
        <fullName evidence="11">Sensor domain-containing diguanylate cyclase</fullName>
    </submittedName>
</protein>
<feature type="domain" description="GGDEF" evidence="10">
    <location>
        <begin position="519"/>
        <end position="653"/>
    </location>
</feature>
<proteinExistence type="predicted"/>
<dbReference type="Gene3D" id="6.10.340.10">
    <property type="match status" value="1"/>
</dbReference>
<feature type="domain" description="HAMP" evidence="9">
    <location>
        <begin position="300"/>
        <end position="353"/>
    </location>
</feature>
<dbReference type="PANTHER" id="PTHR44757:SF2">
    <property type="entry name" value="BIOFILM ARCHITECTURE MAINTENANCE PROTEIN MBAA"/>
    <property type="match status" value="1"/>
</dbReference>
<dbReference type="PROSITE" id="PS50112">
    <property type="entry name" value="PAS"/>
    <property type="match status" value="1"/>
</dbReference>
<evidence type="ECO:0000259" key="9">
    <source>
        <dbReference type="PROSITE" id="PS50885"/>
    </source>
</evidence>
<evidence type="ECO:0000313" key="11">
    <source>
        <dbReference type="EMBL" id="AQV94875.1"/>
    </source>
</evidence>
<dbReference type="AlphaFoldDB" id="A0A1U9URW1"/>
<dbReference type="CDD" id="cd01949">
    <property type="entry name" value="GGDEF"/>
    <property type="match status" value="1"/>
</dbReference>
<evidence type="ECO:0000256" key="6">
    <source>
        <dbReference type="SAM" id="Coils"/>
    </source>
</evidence>
<dbReference type="InterPro" id="IPR033479">
    <property type="entry name" value="dCache_1"/>
</dbReference>
<dbReference type="Pfam" id="PF08448">
    <property type="entry name" value="PAS_4"/>
    <property type="match status" value="1"/>
</dbReference>
<feature type="domain" description="PAS" evidence="8">
    <location>
        <begin position="365"/>
        <end position="409"/>
    </location>
</feature>
<keyword evidence="4 7" id="KW-1133">Transmembrane helix</keyword>
<evidence type="ECO:0000256" key="5">
    <source>
        <dbReference type="ARBA" id="ARBA00023136"/>
    </source>
</evidence>
<dbReference type="InterPro" id="IPR013656">
    <property type="entry name" value="PAS_4"/>
</dbReference>
<keyword evidence="3 7" id="KW-0812">Transmembrane</keyword>
<dbReference type="PANTHER" id="PTHR44757">
    <property type="entry name" value="DIGUANYLATE CYCLASE DGCP"/>
    <property type="match status" value="1"/>
</dbReference>
<accession>A0A1U9URW1</accession>
<evidence type="ECO:0000256" key="1">
    <source>
        <dbReference type="ARBA" id="ARBA00004651"/>
    </source>
</evidence>
<reference evidence="12" key="1">
    <citation type="submission" date="2017-02" db="EMBL/GenBank/DDBJ databases">
        <title>Complete genome sequence of Cupriavidus necator strain NH9, a 3-chlorobenzoate degrader.</title>
        <authorList>
            <person name="Moriuchi R."/>
            <person name="Dohra H."/>
            <person name="Ogawa N."/>
        </authorList>
    </citation>
    <scope>NUCLEOTIDE SEQUENCE [LARGE SCALE GENOMIC DNA]</scope>
    <source>
        <strain evidence="12">NH9</strain>
    </source>
</reference>
<dbReference type="Gene3D" id="3.30.450.20">
    <property type="entry name" value="PAS domain"/>
    <property type="match status" value="2"/>
</dbReference>
<dbReference type="SMART" id="SM00267">
    <property type="entry name" value="GGDEF"/>
    <property type="match status" value="1"/>
</dbReference>
<dbReference type="KEGG" id="cuh:BJN34_13395"/>
<evidence type="ECO:0000256" key="7">
    <source>
        <dbReference type="SAM" id="Phobius"/>
    </source>
</evidence>
<dbReference type="CDD" id="cd12914">
    <property type="entry name" value="PDC1_DGC_like"/>
    <property type="match status" value="1"/>
</dbReference>
<dbReference type="Proteomes" id="UP000189627">
    <property type="component" value="Chromosome 1"/>
</dbReference>
<dbReference type="GO" id="GO:0007165">
    <property type="term" value="P:signal transduction"/>
    <property type="evidence" value="ECO:0007669"/>
    <property type="project" value="InterPro"/>
</dbReference>
<dbReference type="NCBIfam" id="TIGR00229">
    <property type="entry name" value="sensory_box"/>
    <property type="match status" value="1"/>
</dbReference>
<dbReference type="PROSITE" id="PS50887">
    <property type="entry name" value="GGDEF"/>
    <property type="match status" value="1"/>
</dbReference>
<dbReference type="InterPro" id="IPR003660">
    <property type="entry name" value="HAMP_dom"/>
</dbReference>
<dbReference type="FunFam" id="3.30.70.270:FF:000001">
    <property type="entry name" value="Diguanylate cyclase domain protein"/>
    <property type="match status" value="1"/>
</dbReference>
<dbReference type="InterPro" id="IPR000014">
    <property type="entry name" value="PAS"/>
</dbReference>